<accession>A0A183BK17</accession>
<evidence type="ECO:0000256" key="4">
    <source>
        <dbReference type="ARBA" id="ARBA00022833"/>
    </source>
</evidence>
<comment type="subcellular location">
    <subcellularLocation>
        <location evidence="1">Nucleus</location>
    </subcellularLocation>
</comment>
<feature type="region of interest" description="Disordered" evidence="12">
    <location>
        <begin position="537"/>
        <end position="558"/>
    </location>
</feature>
<feature type="compositionally biased region" description="Basic and acidic residues" evidence="12">
    <location>
        <begin position="1"/>
        <end position="13"/>
    </location>
</feature>
<dbReference type="Gene3D" id="2.60.120.650">
    <property type="entry name" value="Cupin"/>
    <property type="match status" value="2"/>
</dbReference>
<feature type="compositionally biased region" description="Polar residues" evidence="12">
    <location>
        <begin position="279"/>
        <end position="299"/>
    </location>
</feature>
<feature type="compositionally biased region" description="Low complexity" evidence="12">
    <location>
        <begin position="29"/>
        <end position="44"/>
    </location>
</feature>
<dbReference type="GO" id="GO:0008270">
    <property type="term" value="F:zinc ion binding"/>
    <property type="evidence" value="ECO:0007669"/>
    <property type="project" value="UniProtKB-KW"/>
</dbReference>
<keyword evidence="7" id="KW-0560">Oxidoreductase</keyword>
<dbReference type="GO" id="GO:0006325">
    <property type="term" value="P:chromatin organization"/>
    <property type="evidence" value="ECO:0007669"/>
    <property type="project" value="UniProtKB-KW"/>
</dbReference>
<dbReference type="GO" id="GO:0005634">
    <property type="term" value="C:nucleus"/>
    <property type="evidence" value="ECO:0007669"/>
    <property type="project" value="UniProtKB-SubCell"/>
</dbReference>
<dbReference type="PANTHER" id="PTHR23123">
    <property type="entry name" value="PHD/F-BOX CONTAINING PROTEIN"/>
    <property type="match status" value="1"/>
</dbReference>
<feature type="compositionally biased region" description="Acidic residues" evidence="12">
    <location>
        <begin position="621"/>
        <end position="632"/>
    </location>
</feature>
<evidence type="ECO:0000256" key="10">
    <source>
        <dbReference type="ARBA" id="ARBA00023163"/>
    </source>
</evidence>
<dbReference type="WBParaSite" id="GPLIN_000094600">
    <property type="protein sequence ID" value="GPLIN_000094600"/>
    <property type="gene ID" value="GPLIN_000094600"/>
</dbReference>
<evidence type="ECO:0000256" key="9">
    <source>
        <dbReference type="ARBA" id="ARBA00023015"/>
    </source>
</evidence>
<feature type="region of interest" description="Disordered" evidence="12">
    <location>
        <begin position="585"/>
        <end position="652"/>
    </location>
</feature>
<keyword evidence="10" id="KW-0804">Transcription</keyword>
<proteinExistence type="predicted"/>
<feature type="region of interest" description="Disordered" evidence="12">
    <location>
        <begin position="114"/>
        <end position="133"/>
    </location>
</feature>
<protein>
    <submittedName>
        <fullName evidence="15">JmjC domain-containing protein</fullName>
    </submittedName>
</protein>
<keyword evidence="6" id="KW-0223">Dioxygenase</keyword>
<dbReference type="PROSITE" id="PS51184">
    <property type="entry name" value="JMJC"/>
    <property type="match status" value="1"/>
</dbReference>
<dbReference type="Pfam" id="PF17811">
    <property type="entry name" value="JHD"/>
    <property type="match status" value="1"/>
</dbReference>
<feature type="compositionally biased region" description="Low complexity" evidence="12">
    <location>
        <begin position="540"/>
        <end position="558"/>
    </location>
</feature>
<keyword evidence="11" id="KW-0539">Nucleus</keyword>
<keyword evidence="8" id="KW-0408">Iron</keyword>
<dbReference type="Gene3D" id="1.20.58.1360">
    <property type="match status" value="1"/>
</dbReference>
<keyword evidence="4" id="KW-0862">Zinc</keyword>
<keyword evidence="14" id="KW-1185">Reference proteome</keyword>
<evidence type="ECO:0000313" key="14">
    <source>
        <dbReference type="Proteomes" id="UP000050741"/>
    </source>
</evidence>
<evidence type="ECO:0000256" key="6">
    <source>
        <dbReference type="ARBA" id="ARBA00022964"/>
    </source>
</evidence>
<evidence type="ECO:0000256" key="2">
    <source>
        <dbReference type="ARBA" id="ARBA00022723"/>
    </source>
</evidence>
<evidence type="ECO:0000256" key="5">
    <source>
        <dbReference type="ARBA" id="ARBA00022853"/>
    </source>
</evidence>
<evidence type="ECO:0000256" key="1">
    <source>
        <dbReference type="ARBA" id="ARBA00004123"/>
    </source>
</evidence>
<evidence type="ECO:0000313" key="15">
    <source>
        <dbReference type="WBParaSite" id="GPLIN_000094600"/>
    </source>
</evidence>
<keyword evidence="9" id="KW-0805">Transcription regulation</keyword>
<dbReference type="SUPFAM" id="SSF57903">
    <property type="entry name" value="FYVE/PHD zinc finger"/>
    <property type="match status" value="1"/>
</dbReference>
<name>A0A183BK17_GLOPA</name>
<dbReference type="InterPro" id="IPR041070">
    <property type="entry name" value="JHD"/>
</dbReference>
<evidence type="ECO:0000256" key="7">
    <source>
        <dbReference type="ARBA" id="ARBA00023002"/>
    </source>
</evidence>
<dbReference type="AlphaFoldDB" id="A0A183BK17"/>
<reference evidence="14" key="1">
    <citation type="submission" date="2014-05" db="EMBL/GenBank/DDBJ databases">
        <title>The genome and life-stage specific transcriptomes of Globodera pallida elucidate key aspects of plant parasitism by a cyst nematode.</title>
        <authorList>
            <person name="Cotton J.A."/>
            <person name="Lilley C.J."/>
            <person name="Jones L.M."/>
            <person name="Kikuchi T."/>
            <person name="Reid A.J."/>
            <person name="Thorpe P."/>
            <person name="Tsai I.J."/>
            <person name="Beasley H."/>
            <person name="Blok V."/>
            <person name="Cock P.J.A."/>
            <person name="Van den Akker S.E."/>
            <person name="Holroyd N."/>
            <person name="Hunt M."/>
            <person name="Mantelin S."/>
            <person name="Naghra H."/>
            <person name="Pain A."/>
            <person name="Palomares-Rius J.E."/>
            <person name="Zarowiecki M."/>
            <person name="Berriman M."/>
            <person name="Jones J.T."/>
            <person name="Urwin P.E."/>
        </authorList>
    </citation>
    <scope>NUCLEOTIDE SEQUENCE [LARGE SCALE GENOMIC DNA]</scope>
    <source>
        <strain evidence="14">Lindley</strain>
    </source>
</reference>
<dbReference type="InterPro" id="IPR011011">
    <property type="entry name" value="Znf_FYVE_PHD"/>
</dbReference>
<feature type="region of interest" description="Disordered" evidence="12">
    <location>
        <begin position="279"/>
        <end position="306"/>
    </location>
</feature>
<dbReference type="Pfam" id="PF02373">
    <property type="entry name" value="JmjC"/>
    <property type="match status" value="1"/>
</dbReference>
<reference evidence="15" key="2">
    <citation type="submission" date="2016-06" db="UniProtKB">
        <authorList>
            <consortium name="WormBaseParasite"/>
        </authorList>
    </citation>
    <scope>IDENTIFICATION</scope>
</reference>
<feature type="compositionally biased region" description="Acidic residues" evidence="12">
    <location>
        <begin position="585"/>
        <end position="599"/>
    </location>
</feature>
<evidence type="ECO:0000259" key="13">
    <source>
        <dbReference type="PROSITE" id="PS51184"/>
    </source>
</evidence>
<dbReference type="GO" id="GO:0051213">
    <property type="term" value="F:dioxygenase activity"/>
    <property type="evidence" value="ECO:0007669"/>
    <property type="project" value="UniProtKB-KW"/>
</dbReference>
<evidence type="ECO:0000256" key="3">
    <source>
        <dbReference type="ARBA" id="ARBA00022771"/>
    </source>
</evidence>
<dbReference type="Proteomes" id="UP000050741">
    <property type="component" value="Unassembled WGS sequence"/>
</dbReference>
<evidence type="ECO:0000256" key="11">
    <source>
        <dbReference type="ARBA" id="ARBA00023242"/>
    </source>
</evidence>
<keyword evidence="5" id="KW-0156">Chromatin regulator</keyword>
<feature type="compositionally biased region" description="Basic residues" evidence="12">
    <location>
        <begin position="636"/>
        <end position="645"/>
    </location>
</feature>
<feature type="region of interest" description="Disordered" evidence="12">
    <location>
        <begin position="1"/>
        <end position="44"/>
    </location>
</feature>
<evidence type="ECO:0000256" key="8">
    <source>
        <dbReference type="ARBA" id="ARBA00023004"/>
    </source>
</evidence>
<feature type="domain" description="JmjC" evidence="13">
    <location>
        <begin position="284"/>
        <end position="437"/>
    </location>
</feature>
<dbReference type="InterPro" id="IPR050690">
    <property type="entry name" value="JHDM1_Histone_Demethylase"/>
</dbReference>
<evidence type="ECO:0000256" key="12">
    <source>
        <dbReference type="SAM" id="MobiDB-lite"/>
    </source>
</evidence>
<keyword evidence="2" id="KW-0479">Metal-binding</keyword>
<dbReference type="SUPFAM" id="SSF51197">
    <property type="entry name" value="Clavaminate synthase-like"/>
    <property type="match status" value="1"/>
</dbReference>
<organism evidence="14 15">
    <name type="scientific">Globodera pallida</name>
    <name type="common">Potato cyst nematode worm</name>
    <name type="synonym">Heterodera pallida</name>
    <dbReference type="NCBI Taxonomy" id="36090"/>
    <lineage>
        <taxon>Eukaryota</taxon>
        <taxon>Metazoa</taxon>
        <taxon>Ecdysozoa</taxon>
        <taxon>Nematoda</taxon>
        <taxon>Chromadorea</taxon>
        <taxon>Rhabditida</taxon>
        <taxon>Tylenchina</taxon>
        <taxon>Tylenchomorpha</taxon>
        <taxon>Tylenchoidea</taxon>
        <taxon>Heteroderidae</taxon>
        <taxon>Heteroderinae</taxon>
        <taxon>Globodera</taxon>
    </lineage>
</organism>
<dbReference type="SMART" id="SM00558">
    <property type="entry name" value="JmjC"/>
    <property type="match status" value="1"/>
</dbReference>
<dbReference type="InterPro" id="IPR003347">
    <property type="entry name" value="JmjC_dom"/>
</dbReference>
<dbReference type="SMART" id="SM00249">
    <property type="entry name" value="PHD"/>
    <property type="match status" value="1"/>
</dbReference>
<keyword evidence="3" id="KW-0863">Zinc-finger</keyword>
<dbReference type="InterPro" id="IPR001965">
    <property type="entry name" value="Znf_PHD"/>
</dbReference>
<sequence>MDGIKDVEDEKQQQKSSPLGIDTNCLTTSVPQPSNSHSASSTTSVCSPVASASVIDCMRMSRASGDGQHATSTCAHCGRENATNSDFAESSSSNLLLLLHGGALPSQEAKMIRKRDLARQTSGGQGALSAPDDEPSVAEWIFCDLCRKWFHCVCVDVQEYEVPLIDKFHCTSCRFEHGDSIMKMTRLAHRYAFDDESERELPEQVGTEQWTRHFRERPQPSAFQVFENGAELMANFAFEKCWDRPIKVRSPRGLGLAMPDDPYFDVLDVIRLLSTGVASSKPAQPSSSLLGTKQQQQQRMAAADHQSSRPFVENFCLMGMRGSYTDFHIDFGGSSVWYHVFRGEKVFFVARPTAPNLAEFLRWQCMDVRKRSETFFGDCLAPGEQLYRVHVRERETLFLPSGWIHAVLTPEDSLVFGGNFLHSLNVPMQIKIYEMELAAETDERFKFPFFELCNFYAAKNIAETLKDHTAEGVVAAQLQLDAAKALRDKCKEWLLLAGDKFAMLGGNLRLLERELGRQRCLRRRICERALLTATAMSNDTSASTSASGSPGPTTTPLLLLSTEAGEGYKLDAQDLFDRSFAVEDEEDEYLEDEEEEEEEQKGGGGAAYDEDGWDGRRTTTEEDDDGEEEEELAQTKQRKKQRRRRTIADQQQQTAVLEIESTGPVKLKIKLPCWRSVLSSTVKDGGEQSCSTSGQQQFSVKRSWETKKHFAVTEEEETPTLDVGAMFSGKSTHGRRLRPTVRISESATALDAQSFSTAVNAVGDASSSFAVAGGSSSNNSGLDLDNDYEEPAKKMKGAAVAAGTETKAFFGTIHFGRAASD</sequence>